<evidence type="ECO:0000313" key="5">
    <source>
        <dbReference type="WBParaSite" id="PgR237_g002_t09"/>
    </source>
</evidence>
<sequence>MMKSIYLLMHPFYLLIFTSFSSHLYNSINLVDAFAISSRGISEFADMMLLGNTSLHYENKAASQLTDICNETECNISGNILLSNGLNLPSFEQEHPETLKMMAKLLNDSAMVTNEGKRVFRALKSRNSATKIFDRNIPVASTGAITALHVVVSSLAFVVAFLLV</sequence>
<feature type="signal peptide" evidence="2">
    <location>
        <begin position="1"/>
        <end position="23"/>
    </location>
</feature>
<keyword evidence="3" id="KW-1185">Reference proteome</keyword>
<keyword evidence="1" id="KW-1133">Transmembrane helix</keyword>
<evidence type="ECO:0000256" key="2">
    <source>
        <dbReference type="SAM" id="SignalP"/>
    </source>
</evidence>
<keyword evidence="2" id="KW-0732">Signal</keyword>
<accession>A0A915CKE1</accession>
<evidence type="ECO:0000313" key="3">
    <source>
        <dbReference type="Proteomes" id="UP000887569"/>
    </source>
</evidence>
<dbReference type="WBParaSite" id="PgR237_g002_t09">
    <property type="protein sequence ID" value="PgR237_g002_t09"/>
    <property type="gene ID" value="PgR237_g002"/>
</dbReference>
<name>A0A915CKE1_PARUN</name>
<dbReference type="AlphaFoldDB" id="A0A915CKE1"/>
<reference evidence="4 5" key="1">
    <citation type="submission" date="2022-11" db="UniProtKB">
        <authorList>
            <consortium name="WormBaseParasite"/>
        </authorList>
    </citation>
    <scope>IDENTIFICATION</scope>
</reference>
<dbReference type="WBParaSite" id="PgR237_g002_t08">
    <property type="protein sequence ID" value="PgR237_g002_t08"/>
    <property type="gene ID" value="PgR237_g002"/>
</dbReference>
<proteinExistence type="predicted"/>
<feature type="chain" id="PRO_5041112413" evidence="2">
    <location>
        <begin position="24"/>
        <end position="164"/>
    </location>
</feature>
<keyword evidence="1" id="KW-0472">Membrane</keyword>
<organism evidence="3 5">
    <name type="scientific">Parascaris univalens</name>
    <name type="common">Nematode worm</name>
    <dbReference type="NCBI Taxonomy" id="6257"/>
    <lineage>
        <taxon>Eukaryota</taxon>
        <taxon>Metazoa</taxon>
        <taxon>Ecdysozoa</taxon>
        <taxon>Nematoda</taxon>
        <taxon>Chromadorea</taxon>
        <taxon>Rhabditida</taxon>
        <taxon>Spirurina</taxon>
        <taxon>Ascaridomorpha</taxon>
        <taxon>Ascaridoidea</taxon>
        <taxon>Ascarididae</taxon>
        <taxon>Parascaris</taxon>
    </lineage>
</organism>
<dbReference type="Proteomes" id="UP000887569">
    <property type="component" value="Unplaced"/>
</dbReference>
<protein>
    <submittedName>
        <fullName evidence="4 5">NR LBD domain-containing protein</fullName>
    </submittedName>
</protein>
<keyword evidence="1" id="KW-0812">Transmembrane</keyword>
<evidence type="ECO:0000256" key="1">
    <source>
        <dbReference type="SAM" id="Phobius"/>
    </source>
</evidence>
<evidence type="ECO:0000313" key="4">
    <source>
        <dbReference type="WBParaSite" id="PgR237_g002_t08"/>
    </source>
</evidence>
<feature type="transmembrane region" description="Helical" evidence="1">
    <location>
        <begin position="143"/>
        <end position="163"/>
    </location>
</feature>